<dbReference type="PANTHER" id="PTHR43316">
    <property type="entry name" value="HYDROLASE, HALOACID DELAHOGENASE-RELATED"/>
    <property type="match status" value="1"/>
</dbReference>
<comment type="caution">
    <text evidence="2">The sequence shown here is derived from an EMBL/GenBank/DDBJ whole genome shotgun (WGS) entry which is preliminary data.</text>
</comment>
<protein>
    <submittedName>
        <fullName evidence="2">HAD family hydrolase</fullName>
    </submittedName>
</protein>
<keyword evidence="3" id="KW-1185">Reference proteome</keyword>
<gene>
    <name evidence="2" type="ORF">ACFO3G_08260</name>
</gene>
<accession>A0ABV9K999</accession>
<dbReference type="InterPro" id="IPR051540">
    <property type="entry name" value="S-2-haloacid_dehalogenase"/>
</dbReference>
<dbReference type="SUPFAM" id="SSF56784">
    <property type="entry name" value="HAD-like"/>
    <property type="match status" value="1"/>
</dbReference>
<dbReference type="GO" id="GO:0016787">
    <property type="term" value="F:hydrolase activity"/>
    <property type="evidence" value="ECO:0007669"/>
    <property type="project" value="UniProtKB-KW"/>
</dbReference>
<proteinExistence type="predicted"/>
<dbReference type="Gene3D" id="1.10.150.240">
    <property type="entry name" value="Putative phosphatase, domain 2"/>
    <property type="match status" value="1"/>
</dbReference>
<evidence type="ECO:0000256" key="1">
    <source>
        <dbReference type="ARBA" id="ARBA00022801"/>
    </source>
</evidence>
<dbReference type="SFLD" id="SFLDS00003">
    <property type="entry name" value="Haloacid_Dehalogenase"/>
    <property type="match status" value="1"/>
</dbReference>
<name>A0ABV9K999_9PORP</name>
<organism evidence="2 3">
    <name type="scientific">Falsiporphyromonas endometrii</name>
    <dbReference type="NCBI Taxonomy" id="1387297"/>
    <lineage>
        <taxon>Bacteria</taxon>
        <taxon>Pseudomonadati</taxon>
        <taxon>Bacteroidota</taxon>
        <taxon>Bacteroidia</taxon>
        <taxon>Bacteroidales</taxon>
        <taxon>Porphyromonadaceae</taxon>
        <taxon>Falsiporphyromonas</taxon>
    </lineage>
</organism>
<dbReference type="Proteomes" id="UP001596020">
    <property type="component" value="Unassembled WGS sequence"/>
</dbReference>
<sequence>MKDKIKVIAFDADDTLWDNQHLFEEAERNFCEILSPYGTKEKISEELFRTESNNMAILGYGVQAFTISMMETALKVSNQELEGKDLWKIMQIGKGLLYNPATPLPGVEKTLQTITNQSNYKLALMTKGNTLDQNNKLMRSGLRRYFDQIIIVDDKTTDEYQSLCYKFGIKENELLMIGNSLKSDIIPAIKVGAFAIHIPYELTWLHEHIENFKHERLTTLRKIEDIIPLLV</sequence>
<dbReference type="Gene3D" id="3.40.50.1000">
    <property type="entry name" value="HAD superfamily/HAD-like"/>
    <property type="match status" value="1"/>
</dbReference>
<dbReference type="InterPro" id="IPR023198">
    <property type="entry name" value="PGP-like_dom2"/>
</dbReference>
<dbReference type="Pfam" id="PF00702">
    <property type="entry name" value="Hydrolase"/>
    <property type="match status" value="1"/>
</dbReference>
<dbReference type="SFLD" id="SFLDG01129">
    <property type="entry name" value="C1.5:_HAD__Beta-PGM__Phosphata"/>
    <property type="match status" value="1"/>
</dbReference>
<dbReference type="PANTHER" id="PTHR43316:SF8">
    <property type="entry name" value="HAD FAMILY HYDROLASE"/>
    <property type="match status" value="1"/>
</dbReference>
<reference evidence="3" key="1">
    <citation type="journal article" date="2019" name="Int. J. Syst. Evol. Microbiol.">
        <title>The Global Catalogue of Microorganisms (GCM) 10K type strain sequencing project: providing services to taxonomists for standard genome sequencing and annotation.</title>
        <authorList>
            <consortium name="The Broad Institute Genomics Platform"/>
            <consortium name="The Broad Institute Genome Sequencing Center for Infectious Disease"/>
            <person name="Wu L."/>
            <person name="Ma J."/>
        </authorList>
    </citation>
    <scope>NUCLEOTIDE SEQUENCE [LARGE SCALE GENOMIC DNA]</scope>
    <source>
        <strain evidence="3">CGMCC 4.7357</strain>
    </source>
</reference>
<dbReference type="RefSeq" id="WP_380079819.1">
    <property type="nucleotide sequence ID" value="NZ_JBHSGO010000208.1"/>
</dbReference>
<evidence type="ECO:0000313" key="2">
    <source>
        <dbReference type="EMBL" id="MFC4666584.1"/>
    </source>
</evidence>
<evidence type="ECO:0000313" key="3">
    <source>
        <dbReference type="Proteomes" id="UP001596020"/>
    </source>
</evidence>
<dbReference type="InterPro" id="IPR023214">
    <property type="entry name" value="HAD_sf"/>
</dbReference>
<keyword evidence="1 2" id="KW-0378">Hydrolase</keyword>
<dbReference type="EMBL" id="JBHSGO010000208">
    <property type="protein sequence ID" value="MFC4666584.1"/>
    <property type="molecule type" value="Genomic_DNA"/>
</dbReference>
<dbReference type="InterPro" id="IPR036412">
    <property type="entry name" value="HAD-like_sf"/>
</dbReference>